<dbReference type="RefSeq" id="XP_015409219.1">
    <property type="nucleotide sequence ID" value="XM_015547781.1"/>
</dbReference>
<evidence type="ECO:0000256" key="3">
    <source>
        <dbReference type="ARBA" id="ARBA00022679"/>
    </source>
</evidence>
<dbReference type="EC" id="2.1.1.6" evidence="1"/>
<proteinExistence type="inferred from homology"/>
<dbReference type="AlphaFoldDB" id="A0A0L1J914"/>
<evidence type="ECO:0000256" key="6">
    <source>
        <dbReference type="ARBA" id="ARBA00023453"/>
    </source>
</evidence>
<evidence type="ECO:0000313" key="8">
    <source>
        <dbReference type="Proteomes" id="UP000037505"/>
    </source>
</evidence>
<keyword evidence="5" id="KW-0128">Catecholamine metabolism</keyword>
<keyword evidence="2" id="KW-0489">Methyltransferase</keyword>
<dbReference type="EMBL" id="JNOM01000056">
    <property type="protein sequence ID" value="KNG88296.1"/>
    <property type="molecule type" value="Genomic_DNA"/>
</dbReference>
<dbReference type="OrthoDB" id="186626at2759"/>
<dbReference type="GO" id="GO:0006584">
    <property type="term" value="P:catecholamine metabolic process"/>
    <property type="evidence" value="ECO:0007669"/>
    <property type="project" value="UniProtKB-KW"/>
</dbReference>
<protein>
    <recommendedName>
        <fullName evidence="1">catechol O-methyltransferase</fullName>
        <ecNumber evidence="1">2.1.1.6</ecNumber>
    </recommendedName>
</protein>
<dbReference type="Pfam" id="PF13578">
    <property type="entry name" value="Methyltransf_24"/>
    <property type="match status" value="1"/>
</dbReference>
<keyword evidence="8" id="KW-1185">Reference proteome</keyword>
<gene>
    <name evidence="7" type="ORF">ANOM_002524</name>
</gene>
<organism evidence="7 8">
    <name type="scientific">Aspergillus nomiae NRRL (strain ATCC 15546 / NRRL 13137 / CBS 260.88 / M93)</name>
    <dbReference type="NCBI Taxonomy" id="1509407"/>
    <lineage>
        <taxon>Eukaryota</taxon>
        <taxon>Fungi</taxon>
        <taxon>Dikarya</taxon>
        <taxon>Ascomycota</taxon>
        <taxon>Pezizomycotina</taxon>
        <taxon>Eurotiomycetes</taxon>
        <taxon>Eurotiomycetidae</taxon>
        <taxon>Eurotiales</taxon>
        <taxon>Aspergillaceae</taxon>
        <taxon>Aspergillus</taxon>
        <taxon>Aspergillus subgen. Circumdati</taxon>
    </lineage>
</organism>
<dbReference type="PROSITE" id="PS51682">
    <property type="entry name" value="SAM_OMT_I"/>
    <property type="match status" value="1"/>
</dbReference>
<dbReference type="InterPro" id="IPR029063">
    <property type="entry name" value="SAM-dependent_MTases_sf"/>
</dbReference>
<comment type="caution">
    <text evidence="7">The sequence shown here is derived from an EMBL/GenBank/DDBJ whole genome shotgun (WGS) entry which is preliminary data.</text>
</comment>
<evidence type="ECO:0000256" key="2">
    <source>
        <dbReference type="ARBA" id="ARBA00022603"/>
    </source>
</evidence>
<comment type="similarity">
    <text evidence="6">Belongs to the class I-like SAM-binding methyltransferase superfamily. Cation-dependent O-methyltransferase family.</text>
</comment>
<dbReference type="PANTHER" id="PTHR43836:SF2">
    <property type="entry name" value="CATECHOL O-METHYLTRANSFERASE 1-RELATED"/>
    <property type="match status" value="1"/>
</dbReference>
<keyword evidence="3" id="KW-0808">Transferase</keyword>
<name>A0A0L1J914_ASPN3</name>
<dbReference type="InterPro" id="IPR002935">
    <property type="entry name" value="SAM_O-MeTrfase"/>
</dbReference>
<evidence type="ECO:0000256" key="1">
    <source>
        <dbReference type="ARBA" id="ARBA00012880"/>
    </source>
</evidence>
<dbReference type="GO" id="GO:0032259">
    <property type="term" value="P:methylation"/>
    <property type="evidence" value="ECO:0007669"/>
    <property type="project" value="UniProtKB-KW"/>
</dbReference>
<accession>A0A0L1J914</accession>
<evidence type="ECO:0000256" key="4">
    <source>
        <dbReference type="ARBA" id="ARBA00022691"/>
    </source>
</evidence>
<reference evidence="7 8" key="1">
    <citation type="submission" date="2014-06" db="EMBL/GenBank/DDBJ databases">
        <title>The Genome of the Aflatoxigenic Filamentous Fungus Aspergillus nomius.</title>
        <authorList>
            <person name="Moore M.G."/>
            <person name="Shannon B.M."/>
            <person name="Brian M.M."/>
        </authorList>
    </citation>
    <scope>NUCLEOTIDE SEQUENCE [LARGE SCALE GENOMIC DNA]</scope>
    <source>
        <strain evidence="7 8">NRRL 13137</strain>
    </source>
</reference>
<sequence length="239" mass="26320">MSKEEIIEAKAKALHEHIFSKSEDTYAGKPWDLVKAINTFADESRMMTFKNAKIEAARQQIEKIQPPPKTLIEFGGYVGASAIAWGAILRELNNADSAVDVNVYTFELSPVNAGIARNLIRLAGLESTVHVLEGPAADSLRILFEEGKLNKGGVDVAFFDHWEQFYLPDLQLCEDLGLFRKGSKVIADNTDFPGAPAYLEYVKSGGRQGGSYRYETESIETTSDRGPSIVEVSSVVNDQ</sequence>
<keyword evidence="4" id="KW-0949">S-adenosyl-L-methionine</keyword>
<dbReference type="STRING" id="1509407.A0A0L1J914"/>
<evidence type="ECO:0000313" key="7">
    <source>
        <dbReference type="EMBL" id="KNG88296.1"/>
    </source>
</evidence>
<dbReference type="Gene3D" id="3.40.50.150">
    <property type="entry name" value="Vaccinia Virus protein VP39"/>
    <property type="match status" value="1"/>
</dbReference>
<dbReference type="GeneID" id="26804328"/>
<dbReference type="PANTHER" id="PTHR43836">
    <property type="entry name" value="CATECHOL O-METHYLTRANSFERASE 1-RELATED"/>
    <property type="match status" value="1"/>
</dbReference>
<dbReference type="Proteomes" id="UP000037505">
    <property type="component" value="Unassembled WGS sequence"/>
</dbReference>
<evidence type="ECO:0000256" key="5">
    <source>
        <dbReference type="ARBA" id="ARBA00022939"/>
    </source>
</evidence>
<dbReference type="GO" id="GO:0008171">
    <property type="term" value="F:O-methyltransferase activity"/>
    <property type="evidence" value="ECO:0007669"/>
    <property type="project" value="InterPro"/>
</dbReference>
<dbReference type="SUPFAM" id="SSF53335">
    <property type="entry name" value="S-adenosyl-L-methionine-dependent methyltransferases"/>
    <property type="match status" value="1"/>
</dbReference>